<feature type="binding site" evidence="16">
    <location>
        <begin position="293"/>
        <end position="300"/>
    </location>
    <ligand>
        <name>ATP</name>
        <dbReference type="ChEBI" id="CHEBI:30616"/>
    </ligand>
</feature>
<dbReference type="GO" id="GO:0016787">
    <property type="term" value="F:hydrolase activity"/>
    <property type="evidence" value="ECO:0007669"/>
    <property type="project" value="UniProtKB-KW"/>
</dbReference>
<comment type="caution">
    <text evidence="19">The sequence shown here is derived from an EMBL/GenBank/DDBJ whole genome shotgun (WGS) entry which is preliminary data.</text>
</comment>
<dbReference type="InterPro" id="IPR010285">
    <property type="entry name" value="DNA_helicase_pif1-like_DEAD"/>
</dbReference>
<evidence type="ECO:0000256" key="5">
    <source>
        <dbReference type="ARBA" id="ARBA00022763"/>
    </source>
</evidence>
<evidence type="ECO:0000256" key="16">
    <source>
        <dbReference type="HAMAP-Rule" id="MF_03176"/>
    </source>
</evidence>
<dbReference type="SUPFAM" id="SSF52540">
    <property type="entry name" value="P-loop containing nucleoside triphosphate hydrolases"/>
    <property type="match status" value="2"/>
</dbReference>
<dbReference type="GO" id="GO:0005730">
    <property type="term" value="C:nucleolus"/>
    <property type="evidence" value="ECO:0007669"/>
    <property type="project" value="UniProtKB-SubCell"/>
</dbReference>
<evidence type="ECO:0000256" key="4">
    <source>
        <dbReference type="ARBA" id="ARBA00022741"/>
    </source>
</evidence>
<keyword evidence="8 16" id="KW-0067">ATP-binding</keyword>
<dbReference type="Pfam" id="PF21530">
    <property type="entry name" value="Pif1_2B_dom"/>
    <property type="match status" value="1"/>
</dbReference>
<dbReference type="GO" id="GO:0006310">
    <property type="term" value="P:DNA recombination"/>
    <property type="evidence" value="ECO:0007669"/>
    <property type="project" value="UniProtKB-UniRule"/>
</dbReference>
<comment type="function">
    <text evidence="16">DNA-dependent ATPase and 5'-3' DNA helicase required for the maintenance of both mitochondrial and nuclear genome stability. Efficiently unwinds G-quadruplex (G4) DNA structures and forked RNA-DNA hybrids. Resolves G4 structures, preventing replication pausing and double-strand breaks (DSBs) at G4 motifs. Involved in the maintenance of telomeric DNA. Inhibits telomere elongation, de novo telomere formation and telomere addition to DSBs via catalytic inhibition of telomerase. Reduces the processivity of telomerase by displacing active telomerase from DNA ends. Releases telomerase by unwinding the short telomerase RNA/telomeric DNA hybrid that is the intermediate in the telomerase reaction. Involved in the maintenance of ribosomal (rDNA). Required for efficient fork arrest at the replicaion fork barrier within rDNA. Involved in the maintenance of mitochondrial (mtDNA). Required to maintain mtDNA under conditions that introduce dsDNA breaks in mtDNA, either preventing or repairing dsDNA breaks. May inhibit replication progression to allow time for repair. May have a general role in chromosomal replication by affecting Okazaki fragment maturation. May have a role in conjunction with DNA2 helicase/nuclease in 5'-flap extension during Okazaki fragment processing.</text>
</comment>
<dbReference type="CDD" id="cd18809">
    <property type="entry name" value="SF1_C_RecD"/>
    <property type="match status" value="1"/>
</dbReference>
<dbReference type="GO" id="GO:0160225">
    <property type="term" value="F:G-quadruplex unwinding activity"/>
    <property type="evidence" value="ECO:0007669"/>
    <property type="project" value="UniProtKB-UniRule"/>
</dbReference>
<keyword evidence="14 16" id="KW-0539">Nucleus</keyword>
<keyword evidence="6 16" id="KW-0378">Hydrolase</keyword>
<dbReference type="GO" id="GO:0043139">
    <property type="term" value="F:5'-3' DNA helicase activity"/>
    <property type="evidence" value="ECO:0007669"/>
    <property type="project" value="UniProtKB-UniRule"/>
</dbReference>
<organism evidence="19 20">
    <name type="scientific">Maudiozyma humilis</name>
    <name type="common">Sour dough yeast</name>
    <name type="synonym">Kazachstania humilis</name>
    <dbReference type="NCBI Taxonomy" id="51915"/>
    <lineage>
        <taxon>Eukaryota</taxon>
        <taxon>Fungi</taxon>
        <taxon>Dikarya</taxon>
        <taxon>Ascomycota</taxon>
        <taxon>Saccharomycotina</taxon>
        <taxon>Saccharomycetes</taxon>
        <taxon>Saccharomycetales</taxon>
        <taxon>Saccharomycetaceae</taxon>
        <taxon>Maudiozyma</taxon>
    </lineage>
</organism>
<evidence type="ECO:0000256" key="14">
    <source>
        <dbReference type="ARBA" id="ARBA00023242"/>
    </source>
</evidence>
<keyword evidence="7 16" id="KW-0347">Helicase</keyword>
<dbReference type="GO" id="GO:0003697">
    <property type="term" value="F:single-stranded DNA binding"/>
    <property type="evidence" value="ECO:0007669"/>
    <property type="project" value="UniProtKB-ARBA"/>
</dbReference>
<dbReference type="GO" id="GO:0010521">
    <property type="term" value="F:telomerase inhibitor activity"/>
    <property type="evidence" value="ECO:0007669"/>
    <property type="project" value="UniProtKB-UniRule"/>
</dbReference>
<name>A0AAV5RQD8_MAUHU</name>
<comment type="cofactor">
    <cofactor evidence="1 16">
        <name>Mg(2+)</name>
        <dbReference type="ChEBI" id="CHEBI:18420"/>
    </cofactor>
</comment>
<dbReference type="GO" id="GO:0006281">
    <property type="term" value="P:DNA repair"/>
    <property type="evidence" value="ECO:0007669"/>
    <property type="project" value="UniProtKB-UniRule"/>
</dbReference>
<keyword evidence="10 16" id="KW-0496">Mitochondrion</keyword>
<evidence type="ECO:0000256" key="17">
    <source>
        <dbReference type="SAM" id="MobiDB-lite"/>
    </source>
</evidence>
<accession>A0AAV5RQD8</accession>
<evidence type="ECO:0000256" key="11">
    <source>
        <dbReference type="ARBA" id="ARBA00023172"/>
    </source>
</evidence>
<dbReference type="InterPro" id="IPR048293">
    <property type="entry name" value="PIF1_RRM3_pfh1"/>
</dbReference>
<keyword evidence="13 16" id="KW-0413">Isomerase</keyword>
<evidence type="ECO:0000256" key="12">
    <source>
        <dbReference type="ARBA" id="ARBA00023204"/>
    </source>
</evidence>
<keyword evidence="20" id="KW-1185">Reference proteome</keyword>
<sequence>MGKRLFSGNSSNSSHLEKKPKTTLVDLEDIDRLLSESDDWDDSEDLEILNNSAFNITSRNQQSVPSTSSDQKIVVSIPDCDETNGTDKSKEISSMIDDDLDNILDKYTPSSNNRNKPTDFAQKPTVTLAANPLIGNVSNPTQLVGTSRFHTETQTVPIQNNIELQIAEQNHMDRKWNSEPHVPEGIDDEDMLMQMQDEINAENENIKPIPADITDDMAQDSSIEMYAEQPKTKLSNKFTFATQLPSVVDSKDGTPEELNLPPNTKIKIPIRLSVEQEQIIDLAEKGYNIFYTGSAGTGKSILLKELIKRLKKKYGPQHVAVTASTGLAACNIGGFTIHSYTGIGLGKGDADVLYKKVRRSKKHLRRWEEMSALVVDEISMLDGDLLDKLDTIAQKVRRNHEPFGGIQLIFCGDFFQLPPVSKDPMNPTKFAFESNSWKSSIDITIMLERVFRQQGDLKFIDMLNKMRLGSIDEETEMEFKKLNRALPDDDIIPAELYSTRREVDRANGSRLAKLPGKSRIFKAIDGGDLQDKDLRDKLLQNFLSPQILHLKPGAQVMMIKNIDATLVNGSLGKVIDFMDADTYLFYDVITNNPEAPLENLDALRNDPAKLEMLREADNDDDDKARKNKMTKESFSRLSSNEVVTELDDNIFDFLADAEPNDQATRDNIKRKRAWLNELHLSSQGRKLPLVRFKMADMTTRTVLVEPEEWAIEDEKEKPLVSRVQLPLMLAWSLSIHKSQGQTLPKVKVDLGRVFEKGQAYVALSRAVSREGLQVINFSRTKVGAHDKVVQFYNTLTSAETALAKLGNDPPEKKRNGYKPQFAPKTSLSRYSYSKKKPATKEGGILGMLMTRKEKSKH</sequence>
<protein>
    <recommendedName>
        <fullName evidence="16">ATP-dependent DNA helicase PIF1</fullName>
        <ecNumber evidence="16">5.6.2.3</ecNumber>
    </recommendedName>
    <alternativeName>
        <fullName evidence="16">DNA 5'-3' helicase PIF1</fullName>
    </alternativeName>
    <alternativeName>
        <fullName evidence="16">DNA repair and recombination helicase PIF1</fullName>
    </alternativeName>
</protein>
<dbReference type="EMBL" id="BTGD01000001">
    <property type="protein sequence ID" value="GMM53754.1"/>
    <property type="molecule type" value="Genomic_DNA"/>
</dbReference>
<dbReference type="GO" id="GO:0051880">
    <property type="term" value="F:G-quadruplex DNA binding"/>
    <property type="evidence" value="ECO:0007669"/>
    <property type="project" value="UniProtKB-UniRule"/>
</dbReference>
<evidence type="ECO:0000256" key="2">
    <source>
        <dbReference type="ARBA" id="ARBA00004443"/>
    </source>
</evidence>
<comment type="similarity">
    <text evidence="16">Belongs to the helicase family. PIF1 subfamily.</text>
</comment>
<evidence type="ECO:0000259" key="18">
    <source>
        <dbReference type="SMART" id="SM00382"/>
    </source>
</evidence>
<dbReference type="InterPro" id="IPR049163">
    <property type="entry name" value="Pif1-like_2B_dom"/>
</dbReference>
<dbReference type="SMART" id="SM00382">
    <property type="entry name" value="AAA"/>
    <property type="match status" value="1"/>
</dbReference>
<evidence type="ECO:0000313" key="20">
    <source>
        <dbReference type="Proteomes" id="UP001377567"/>
    </source>
</evidence>
<evidence type="ECO:0000256" key="6">
    <source>
        <dbReference type="ARBA" id="ARBA00022801"/>
    </source>
</evidence>
<evidence type="ECO:0000256" key="8">
    <source>
        <dbReference type="ARBA" id="ARBA00022840"/>
    </source>
</evidence>
<dbReference type="InterPro" id="IPR027417">
    <property type="entry name" value="P-loop_NTPase"/>
</dbReference>
<dbReference type="EC" id="5.6.2.3" evidence="16"/>
<dbReference type="AlphaFoldDB" id="A0AAV5RQD8"/>
<keyword evidence="11 16" id="KW-0233">DNA recombination</keyword>
<feature type="region of interest" description="Disordered" evidence="17">
    <location>
        <begin position="1"/>
        <end position="22"/>
    </location>
</feature>
<dbReference type="PANTHER" id="PTHR47642">
    <property type="entry name" value="ATP-DEPENDENT DNA HELICASE"/>
    <property type="match status" value="1"/>
</dbReference>
<reference evidence="19 20" key="1">
    <citation type="journal article" date="2023" name="Elife">
        <title>Identification of key yeast species and microbe-microbe interactions impacting larval growth of Drosophila in the wild.</title>
        <authorList>
            <person name="Mure A."/>
            <person name="Sugiura Y."/>
            <person name="Maeda R."/>
            <person name="Honda K."/>
            <person name="Sakurai N."/>
            <person name="Takahashi Y."/>
            <person name="Watada M."/>
            <person name="Katoh T."/>
            <person name="Gotoh A."/>
            <person name="Gotoh Y."/>
            <person name="Taniguchi I."/>
            <person name="Nakamura K."/>
            <person name="Hayashi T."/>
            <person name="Katayama T."/>
            <person name="Uemura T."/>
            <person name="Hattori Y."/>
        </authorList>
    </citation>
    <scope>NUCLEOTIDE SEQUENCE [LARGE SCALE GENOMIC DNA]</scope>
    <source>
        <strain evidence="19 20">KH-74</strain>
    </source>
</reference>
<dbReference type="HAMAP" id="MF_03176">
    <property type="entry name" value="PIF1"/>
    <property type="match status" value="1"/>
</dbReference>
<proteinExistence type="inferred from homology"/>
<evidence type="ECO:0000256" key="15">
    <source>
        <dbReference type="ARBA" id="ARBA00048954"/>
    </source>
</evidence>
<dbReference type="GO" id="GO:0005524">
    <property type="term" value="F:ATP binding"/>
    <property type="evidence" value="ECO:0007669"/>
    <property type="project" value="UniProtKB-UniRule"/>
</dbReference>
<dbReference type="Proteomes" id="UP001377567">
    <property type="component" value="Unassembled WGS sequence"/>
</dbReference>
<dbReference type="GO" id="GO:0000723">
    <property type="term" value="P:telomere maintenance"/>
    <property type="evidence" value="ECO:0007669"/>
    <property type="project" value="InterPro"/>
</dbReference>
<keyword evidence="12 16" id="KW-0234">DNA repair</keyword>
<comment type="subcellular location">
    <subcellularLocation>
        <location evidence="2">Mitochondrion inner membrane</location>
        <topology evidence="2">Peripheral membrane protein</topology>
        <orientation evidence="2">Matrix side</orientation>
    </subcellularLocation>
    <subcellularLocation>
        <location evidence="3">Nucleus</location>
        <location evidence="3">Nucleolus</location>
    </subcellularLocation>
    <subcellularLocation>
        <location evidence="16">Nucleus</location>
    </subcellularLocation>
    <subcellularLocation>
        <location evidence="16">Mitochondrion</location>
    </subcellularLocation>
</comment>
<keyword evidence="9 16" id="KW-0238">DNA-binding</keyword>
<evidence type="ECO:0000256" key="7">
    <source>
        <dbReference type="ARBA" id="ARBA00022806"/>
    </source>
</evidence>
<feature type="region of interest" description="Disordered" evidence="17">
    <location>
        <begin position="805"/>
        <end position="837"/>
    </location>
</feature>
<keyword evidence="4 16" id="KW-0547">Nucleotide-binding</keyword>
<evidence type="ECO:0000256" key="3">
    <source>
        <dbReference type="ARBA" id="ARBA00004604"/>
    </source>
</evidence>
<evidence type="ECO:0000256" key="13">
    <source>
        <dbReference type="ARBA" id="ARBA00023235"/>
    </source>
</evidence>
<evidence type="ECO:0000256" key="9">
    <source>
        <dbReference type="ARBA" id="ARBA00023125"/>
    </source>
</evidence>
<keyword evidence="5 16" id="KW-0227">DNA damage</keyword>
<feature type="domain" description="AAA+ ATPase" evidence="18">
    <location>
        <begin position="285"/>
        <end position="553"/>
    </location>
</feature>
<dbReference type="Gene3D" id="3.40.50.300">
    <property type="entry name" value="P-loop containing nucleotide triphosphate hydrolases"/>
    <property type="match status" value="1"/>
</dbReference>
<dbReference type="InterPro" id="IPR051055">
    <property type="entry name" value="PIF1_helicase"/>
</dbReference>
<dbReference type="CDD" id="cd18037">
    <property type="entry name" value="DEXSc_Pif1_like"/>
    <property type="match status" value="1"/>
</dbReference>
<evidence type="ECO:0000256" key="10">
    <source>
        <dbReference type="ARBA" id="ARBA00023128"/>
    </source>
</evidence>
<evidence type="ECO:0000256" key="1">
    <source>
        <dbReference type="ARBA" id="ARBA00001946"/>
    </source>
</evidence>
<dbReference type="InterPro" id="IPR003593">
    <property type="entry name" value="AAA+_ATPase"/>
</dbReference>
<dbReference type="FunFam" id="3.40.50.300:FF:001226">
    <property type="entry name" value="ATP-dependent DNA helicase PIF1"/>
    <property type="match status" value="1"/>
</dbReference>
<gene>
    <name evidence="16" type="primary">PIF1</name>
    <name evidence="19" type="ORF">DAKH74_003700</name>
</gene>
<feature type="DNA-binding region" evidence="16">
    <location>
        <begin position="758"/>
        <end position="777"/>
    </location>
</feature>
<dbReference type="Pfam" id="PF05970">
    <property type="entry name" value="PIF1"/>
    <property type="match status" value="1"/>
</dbReference>
<dbReference type="GO" id="GO:0005743">
    <property type="term" value="C:mitochondrial inner membrane"/>
    <property type="evidence" value="ECO:0007669"/>
    <property type="project" value="UniProtKB-SubCell"/>
</dbReference>
<comment type="catalytic activity">
    <reaction evidence="15 16">
        <text>ATP + H2O = ADP + phosphate + H(+)</text>
        <dbReference type="Rhea" id="RHEA:13065"/>
        <dbReference type="ChEBI" id="CHEBI:15377"/>
        <dbReference type="ChEBI" id="CHEBI:15378"/>
        <dbReference type="ChEBI" id="CHEBI:30616"/>
        <dbReference type="ChEBI" id="CHEBI:43474"/>
        <dbReference type="ChEBI" id="CHEBI:456216"/>
        <dbReference type="EC" id="5.6.2.3"/>
    </reaction>
</comment>
<dbReference type="PANTHER" id="PTHR47642:SF5">
    <property type="entry name" value="ATP-DEPENDENT DNA HELICASE"/>
    <property type="match status" value="1"/>
</dbReference>
<comment type="subunit">
    <text evidence="16">Monomer. Interacts with telomerase.</text>
</comment>
<evidence type="ECO:0000313" key="19">
    <source>
        <dbReference type="EMBL" id="GMM53754.1"/>
    </source>
</evidence>
<dbReference type="GO" id="GO:0032211">
    <property type="term" value="P:negative regulation of telomere maintenance via telomerase"/>
    <property type="evidence" value="ECO:0007669"/>
    <property type="project" value="UniProtKB-UniRule"/>
</dbReference>